<comment type="caution">
    <text evidence="4">The sequence shown here is derived from an EMBL/GenBank/DDBJ whole genome shotgun (WGS) entry which is preliminary data.</text>
</comment>
<evidence type="ECO:0000256" key="1">
    <source>
        <dbReference type="ARBA" id="ARBA00022603"/>
    </source>
</evidence>
<reference evidence="4 5" key="1">
    <citation type="submission" date="2019-09" db="EMBL/GenBank/DDBJ databases">
        <title>Phylogeny of genus Pseudoclavibacter and closely related genus.</title>
        <authorList>
            <person name="Li Y."/>
        </authorList>
    </citation>
    <scope>NUCLEOTIDE SEQUENCE [LARGE SCALE GENOMIC DNA]</scope>
    <source>
        <strain evidence="4 5">JCM 16921</strain>
    </source>
</reference>
<keyword evidence="1 4" id="KW-0489">Methyltransferase</keyword>
<dbReference type="GO" id="GO:0031167">
    <property type="term" value="P:rRNA methylation"/>
    <property type="evidence" value="ECO:0007669"/>
    <property type="project" value="InterPro"/>
</dbReference>
<dbReference type="PANTHER" id="PTHR43542:SF1">
    <property type="entry name" value="METHYLTRANSFERASE"/>
    <property type="match status" value="1"/>
</dbReference>
<dbReference type="Pfam" id="PF03602">
    <property type="entry name" value="Cons_hypoth95"/>
    <property type="match status" value="1"/>
</dbReference>
<dbReference type="OrthoDB" id="9803017at2"/>
<dbReference type="PANTHER" id="PTHR43542">
    <property type="entry name" value="METHYLTRANSFERASE"/>
    <property type="match status" value="1"/>
</dbReference>
<protein>
    <submittedName>
        <fullName evidence="4">16S rRNA (Guanine(966)-N(2))-methyltransferase RsmD</fullName>
    </submittedName>
</protein>
<dbReference type="Proteomes" id="UP000481339">
    <property type="component" value="Unassembled WGS sequence"/>
</dbReference>
<name>A0A7C8FUM6_9MICO</name>
<feature type="region of interest" description="Disordered" evidence="3">
    <location>
        <begin position="1"/>
        <end position="25"/>
    </location>
</feature>
<evidence type="ECO:0000313" key="4">
    <source>
        <dbReference type="EMBL" id="KAB1632334.1"/>
    </source>
</evidence>
<keyword evidence="5" id="KW-1185">Reference proteome</keyword>
<feature type="compositionally biased region" description="Basic and acidic residues" evidence="3">
    <location>
        <begin position="206"/>
        <end position="218"/>
    </location>
</feature>
<evidence type="ECO:0000256" key="2">
    <source>
        <dbReference type="ARBA" id="ARBA00022679"/>
    </source>
</evidence>
<dbReference type="RefSeq" id="WP_158036112.1">
    <property type="nucleotide sequence ID" value="NZ_BAAAZV010000017.1"/>
</dbReference>
<dbReference type="AlphaFoldDB" id="A0A7C8FUM6"/>
<keyword evidence="2 4" id="KW-0808">Transferase</keyword>
<dbReference type="GO" id="GO:0003676">
    <property type="term" value="F:nucleic acid binding"/>
    <property type="evidence" value="ECO:0007669"/>
    <property type="project" value="InterPro"/>
</dbReference>
<evidence type="ECO:0000256" key="3">
    <source>
        <dbReference type="SAM" id="MobiDB-lite"/>
    </source>
</evidence>
<organism evidence="4 5">
    <name type="scientific">Pseudoclavibacter caeni</name>
    <dbReference type="NCBI Taxonomy" id="908846"/>
    <lineage>
        <taxon>Bacteria</taxon>
        <taxon>Bacillati</taxon>
        <taxon>Actinomycetota</taxon>
        <taxon>Actinomycetes</taxon>
        <taxon>Micrococcales</taxon>
        <taxon>Microbacteriaceae</taxon>
        <taxon>Pseudoclavibacter</taxon>
    </lineage>
</organism>
<sequence length="218" mass="23405">MTRLIAGDAGGLALRTPDSRTRPTTERTREAMFSRLAARLDLEGMHVLDLYAGSAALGLEAVSRGADVLVAVEHARRAAAVARANAAAVTAACRGRAVRCTVVEQPVTAWLTSPPADDFDLVLVDPPYAVPGERLTDELRMLLPHLAPRADVVVERSVRSPDLVWPAEYAPGERRRYGETVLWFAEGPDSDARPGTETAADAGRACGEDHPHDAEPPR</sequence>
<dbReference type="PIRSF" id="PIRSF004553">
    <property type="entry name" value="CHP00095"/>
    <property type="match status" value="1"/>
</dbReference>
<dbReference type="InterPro" id="IPR004398">
    <property type="entry name" value="RNA_MeTrfase_RsmD"/>
</dbReference>
<accession>A0A7C8FUM6</accession>
<feature type="region of interest" description="Disordered" evidence="3">
    <location>
        <begin position="186"/>
        <end position="218"/>
    </location>
</feature>
<dbReference type="PROSITE" id="PS00092">
    <property type="entry name" value="N6_MTASE"/>
    <property type="match status" value="1"/>
</dbReference>
<dbReference type="InterPro" id="IPR029063">
    <property type="entry name" value="SAM-dependent_MTases_sf"/>
</dbReference>
<dbReference type="CDD" id="cd02440">
    <property type="entry name" value="AdoMet_MTases"/>
    <property type="match status" value="1"/>
</dbReference>
<dbReference type="GO" id="GO:0008168">
    <property type="term" value="F:methyltransferase activity"/>
    <property type="evidence" value="ECO:0007669"/>
    <property type="project" value="UniProtKB-KW"/>
</dbReference>
<evidence type="ECO:0000313" key="5">
    <source>
        <dbReference type="Proteomes" id="UP000481339"/>
    </source>
</evidence>
<dbReference type="EMBL" id="WBKA01000003">
    <property type="protein sequence ID" value="KAB1632334.1"/>
    <property type="molecule type" value="Genomic_DNA"/>
</dbReference>
<dbReference type="Gene3D" id="3.40.50.150">
    <property type="entry name" value="Vaccinia Virus protein VP39"/>
    <property type="match status" value="1"/>
</dbReference>
<proteinExistence type="predicted"/>
<dbReference type="SUPFAM" id="SSF53335">
    <property type="entry name" value="S-adenosyl-L-methionine-dependent methyltransferases"/>
    <property type="match status" value="1"/>
</dbReference>
<gene>
    <name evidence="4" type="ORF">F8O02_04805</name>
</gene>
<dbReference type="InterPro" id="IPR002052">
    <property type="entry name" value="DNA_methylase_N6_adenine_CS"/>
</dbReference>